<dbReference type="Pfam" id="PF14542">
    <property type="entry name" value="Acetyltransf_CG"/>
    <property type="match status" value="1"/>
</dbReference>
<dbReference type="OrthoDB" id="5405911at2"/>
<evidence type="ECO:0000313" key="3">
    <source>
        <dbReference type="EMBL" id="SDG88658.1"/>
    </source>
</evidence>
<name>A0A1G7XWU3_9ACTN</name>
<dbReference type="STRING" id="504805.SAMN05421505_10914"/>
<evidence type="ECO:0000259" key="2">
    <source>
        <dbReference type="PROSITE" id="PS51729"/>
    </source>
</evidence>
<proteinExistence type="predicted"/>
<dbReference type="PROSITE" id="PS51186">
    <property type="entry name" value="GNAT"/>
    <property type="match status" value="1"/>
</dbReference>
<gene>
    <name evidence="3" type="ORF">SAMN05421505_10914</name>
</gene>
<dbReference type="Proteomes" id="UP000198923">
    <property type="component" value="Unassembled WGS sequence"/>
</dbReference>
<dbReference type="PANTHER" id="PTHR31435">
    <property type="entry name" value="PROTEIN NATD1"/>
    <property type="match status" value="1"/>
</dbReference>
<evidence type="ECO:0000313" key="4">
    <source>
        <dbReference type="Proteomes" id="UP000198923"/>
    </source>
</evidence>
<feature type="domain" description="N-acetyltransferase" evidence="1">
    <location>
        <begin position="1"/>
        <end position="106"/>
    </location>
</feature>
<accession>A0A1G7XWU3</accession>
<keyword evidence="4" id="KW-1185">Reference proteome</keyword>
<feature type="domain" description="N-acetyltransferase" evidence="2">
    <location>
        <begin position="8"/>
        <end position="94"/>
    </location>
</feature>
<dbReference type="GO" id="GO:0016747">
    <property type="term" value="F:acyltransferase activity, transferring groups other than amino-acyl groups"/>
    <property type="evidence" value="ECO:0007669"/>
    <property type="project" value="InterPro"/>
</dbReference>
<reference evidence="3 4" key="1">
    <citation type="submission" date="2016-10" db="EMBL/GenBank/DDBJ databases">
        <authorList>
            <person name="de Groot N.N."/>
        </authorList>
    </citation>
    <scope>NUCLEOTIDE SEQUENCE [LARGE SCALE GENOMIC DNA]</scope>
    <source>
        <strain evidence="3 4">CPCC 201354</strain>
    </source>
</reference>
<dbReference type="PANTHER" id="PTHR31435:SF10">
    <property type="entry name" value="BSR4717 PROTEIN"/>
    <property type="match status" value="1"/>
</dbReference>
<dbReference type="CDD" id="cd04301">
    <property type="entry name" value="NAT_SF"/>
    <property type="match status" value="1"/>
</dbReference>
<protein>
    <submittedName>
        <fullName evidence="3">Uncharacterized protein</fullName>
    </submittedName>
</protein>
<sequence>MGQDIRVVDNPQASRYEVLVDGALAGFAEYRLKREKIIFPHTEVNPEFEGQGLGSRLARAALDASRDAGLTVVPACPFIAAYIRRHPDYVELVAESYLASVRGDQP</sequence>
<dbReference type="SUPFAM" id="SSF55729">
    <property type="entry name" value="Acyl-CoA N-acyltransferases (Nat)"/>
    <property type="match status" value="1"/>
</dbReference>
<dbReference type="InterPro" id="IPR045057">
    <property type="entry name" value="Gcn5-rel_NAT"/>
</dbReference>
<dbReference type="PROSITE" id="PS51729">
    <property type="entry name" value="GNAT_YJDJ"/>
    <property type="match status" value="1"/>
</dbReference>
<dbReference type="RefSeq" id="WP_093170361.1">
    <property type="nucleotide sequence ID" value="NZ_FNCN01000009.1"/>
</dbReference>
<organism evidence="3 4">
    <name type="scientific">Sinosporangium album</name>
    <dbReference type="NCBI Taxonomy" id="504805"/>
    <lineage>
        <taxon>Bacteria</taxon>
        <taxon>Bacillati</taxon>
        <taxon>Actinomycetota</taxon>
        <taxon>Actinomycetes</taxon>
        <taxon>Streptosporangiales</taxon>
        <taxon>Streptosporangiaceae</taxon>
        <taxon>Sinosporangium</taxon>
    </lineage>
</organism>
<dbReference type="InterPro" id="IPR031165">
    <property type="entry name" value="GNAT_YJDJ"/>
</dbReference>
<dbReference type="InterPro" id="IPR000182">
    <property type="entry name" value="GNAT_dom"/>
</dbReference>
<dbReference type="EMBL" id="FNCN01000009">
    <property type="protein sequence ID" value="SDG88658.1"/>
    <property type="molecule type" value="Genomic_DNA"/>
</dbReference>
<dbReference type="Gene3D" id="3.40.630.30">
    <property type="match status" value="1"/>
</dbReference>
<dbReference type="InterPro" id="IPR016181">
    <property type="entry name" value="Acyl_CoA_acyltransferase"/>
</dbReference>
<evidence type="ECO:0000259" key="1">
    <source>
        <dbReference type="PROSITE" id="PS51186"/>
    </source>
</evidence>
<dbReference type="AlphaFoldDB" id="A0A1G7XWU3"/>